<protein>
    <submittedName>
        <fullName evidence="2">Uncharacterized protein</fullName>
    </submittedName>
</protein>
<evidence type="ECO:0000256" key="1">
    <source>
        <dbReference type="SAM" id="MobiDB-lite"/>
    </source>
</evidence>
<gene>
    <name evidence="2" type="ORF">AVEN_9652_1</name>
</gene>
<dbReference type="OrthoDB" id="6470890at2759"/>
<feature type="region of interest" description="Disordered" evidence="1">
    <location>
        <begin position="80"/>
        <end position="100"/>
    </location>
</feature>
<accession>A0A4Y2EZ41</accession>
<comment type="caution">
    <text evidence="2">The sequence shown here is derived from an EMBL/GenBank/DDBJ whole genome shotgun (WGS) entry which is preliminary data.</text>
</comment>
<proteinExistence type="predicted"/>
<dbReference type="AlphaFoldDB" id="A0A4Y2EZ41"/>
<dbReference type="EMBL" id="BGPR01000724">
    <property type="protein sequence ID" value="GBM33114.1"/>
    <property type="molecule type" value="Genomic_DNA"/>
</dbReference>
<reference evidence="2 3" key="1">
    <citation type="journal article" date="2019" name="Sci. Rep.">
        <title>Orb-weaving spider Araneus ventricosus genome elucidates the spidroin gene catalogue.</title>
        <authorList>
            <person name="Kono N."/>
            <person name="Nakamura H."/>
            <person name="Ohtoshi R."/>
            <person name="Moran D.A.P."/>
            <person name="Shinohara A."/>
            <person name="Yoshida Y."/>
            <person name="Fujiwara M."/>
            <person name="Mori M."/>
            <person name="Tomita M."/>
            <person name="Arakawa K."/>
        </authorList>
    </citation>
    <scope>NUCLEOTIDE SEQUENCE [LARGE SCALE GENOMIC DNA]</scope>
</reference>
<evidence type="ECO:0000313" key="2">
    <source>
        <dbReference type="EMBL" id="GBM33114.1"/>
    </source>
</evidence>
<sequence>MLHPLISHALPILATAAKIHIKELEVLQNKPARQISNMPWFVRNKDKDLQLTSVKDSHKQLSRKFFEKLDSNDNAALQEIAEYDPHDPKNIRKPRRQISS</sequence>
<evidence type="ECO:0000313" key="3">
    <source>
        <dbReference type="Proteomes" id="UP000499080"/>
    </source>
</evidence>
<keyword evidence="3" id="KW-1185">Reference proteome</keyword>
<name>A0A4Y2EZ41_ARAVE</name>
<organism evidence="2 3">
    <name type="scientific">Araneus ventricosus</name>
    <name type="common">Orbweaver spider</name>
    <name type="synonym">Epeira ventricosa</name>
    <dbReference type="NCBI Taxonomy" id="182803"/>
    <lineage>
        <taxon>Eukaryota</taxon>
        <taxon>Metazoa</taxon>
        <taxon>Ecdysozoa</taxon>
        <taxon>Arthropoda</taxon>
        <taxon>Chelicerata</taxon>
        <taxon>Arachnida</taxon>
        <taxon>Araneae</taxon>
        <taxon>Araneomorphae</taxon>
        <taxon>Entelegynae</taxon>
        <taxon>Araneoidea</taxon>
        <taxon>Araneidae</taxon>
        <taxon>Araneus</taxon>
    </lineage>
</organism>
<feature type="compositionally biased region" description="Basic residues" evidence="1">
    <location>
        <begin position="91"/>
        <end position="100"/>
    </location>
</feature>
<dbReference type="Proteomes" id="UP000499080">
    <property type="component" value="Unassembled WGS sequence"/>
</dbReference>